<proteinExistence type="predicted"/>
<dbReference type="EMBL" id="BGZK01000203">
    <property type="protein sequence ID" value="GBP28207.1"/>
    <property type="molecule type" value="Genomic_DNA"/>
</dbReference>
<dbReference type="AlphaFoldDB" id="A0A4C1UQ79"/>
<protein>
    <recommendedName>
        <fullName evidence="4">Secreted protein</fullName>
    </recommendedName>
</protein>
<keyword evidence="1" id="KW-0732">Signal</keyword>
<evidence type="ECO:0000313" key="2">
    <source>
        <dbReference type="EMBL" id="GBP28207.1"/>
    </source>
</evidence>
<organism evidence="2 3">
    <name type="scientific">Eumeta variegata</name>
    <name type="common">Bagworm moth</name>
    <name type="synonym">Eumeta japonica</name>
    <dbReference type="NCBI Taxonomy" id="151549"/>
    <lineage>
        <taxon>Eukaryota</taxon>
        <taxon>Metazoa</taxon>
        <taxon>Ecdysozoa</taxon>
        <taxon>Arthropoda</taxon>
        <taxon>Hexapoda</taxon>
        <taxon>Insecta</taxon>
        <taxon>Pterygota</taxon>
        <taxon>Neoptera</taxon>
        <taxon>Endopterygota</taxon>
        <taxon>Lepidoptera</taxon>
        <taxon>Glossata</taxon>
        <taxon>Ditrysia</taxon>
        <taxon>Tineoidea</taxon>
        <taxon>Psychidae</taxon>
        <taxon>Oiketicinae</taxon>
        <taxon>Eumeta</taxon>
    </lineage>
</organism>
<sequence length="86" mass="9047">MPRITAFSLLLLEAYVWTLKSTRYLRVQSADIWRKLAPLRKKMGGGSLGLGGAVGGTRPGAVLAVTACVEAETGFRVDSAGAVLVV</sequence>
<comment type="caution">
    <text evidence="2">The sequence shown here is derived from an EMBL/GenBank/DDBJ whole genome shotgun (WGS) entry which is preliminary data.</text>
</comment>
<feature type="chain" id="PRO_5020026167" description="Secreted protein" evidence="1">
    <location>
        <begin position="19"/>
        <end position="86"/>
    </location>
</feature>
<gene>
    <name evidence="2" type="ORF">EVAR_76302_1</name>
</gene>
<dbReference type="Proteomes" id="UP000299102">
    <property type="component" value="Unassembled WGS sequence"/>
</dbReference>
<accession>A0A4C1UQ79</accession>
<evidence type="ECO:0000313" key="3">
    <source>
        <dbReference type="Proteomes" id="UP000299102"/>
    </source>
</evidence>
<evidence type="ECO:0008006" key="4">
    <source>
        <dbReference type="Google" id="ProtNLM"/>
    </source>
</evidence>
<keyword evidence="3" id="KW-1185">Reference proteome</keyword>
<name>A0A4C1UQ79_EUMVA</name>
<evidence type="ECO:0000256" key="1">
    <source>
        <dbReference type="SAM" id="SignalP"/>
    </source>
</evidence>
<feature type="signal peptide" evidence="1">
    <location>
        <begin position="1"/>
        <end position="18"/>
    </location>
</feature>
<reference evidence="2 3" key="1">
    <citation type="journal article" date="2019" name="Commun. Biol.">
        <title>The bagworm genome reveals a unique fibroin gene that provides high tensile strength.</title>
        <authorList>
            <person name="Kono N."/>
            <person name="Nakamura H."/>
            <person name="Ohtoshi R."/>
            <person name="Tomita M."/>
            <person name="Numata K."/>
            <person name="Arakawa K."/>
        </authorList>
    </citation>
    <scope>NUCLEOTIDE SEQUENCE [LARGE SCALE GENOMIC DNA]</scope>
</reference>